<evidence type="ECO:0000313" key="2">
    <source>
        <dbReference type="Proteomes" id="UP000192940"/>
    </source>
</evidence>
<protein>
    <submittedName>
        <fullName evidence="1">Spore germination protein PB</fullName>
    </submittedName>
</protein>
<dbReference type="EMBL" id="LT840184">
    <property type="protein sequence ID" value="SMF86148.1"/>
    <property type="molecule type" value="Genomic_DNA"/>
</dbReference>
<dbReference type="Pfam" id="PF10803">
    <property type="entry name" value="GerPB"/>
    <property type="match status" value="1"/>
</dbReference>
<keyword evidence="2" id="KW-1185">Reference proteome</keyword>
<dbReference type="InterPro" id="IPR024255">
    <property type="entry name" value="GerPB"/>
</dbReference>
<reference evidence="1 2" key="1">
    <citation type="submission" date="2017-04" db="EMBL/GenBank/DDBJ databases">
        <authorList>
            <person name="Afonso C.L."/>
            <person name="Miller P.J."/>
            <person name="Scott M.A."/>
            <person name="Spackman E."/>
            <person name="Goraichik I."/>
            <person name="Dimitrov K.M."/>
            <person name="Suarez D.L."/>
            <person name="Swayne D.E."/>
        </authorList>
    </citation>
    <scope>NUCLEOTIDE SEQUENCE [LARGE SCALE GENOMIC DNA]</scope>
    <source>
        <strain evidence="1 2">N3/975</strain>
    </source>
</reference>
<organism evidence="1 2">
    <name type="scientific">Paenibacillus uliginis N3/975</name>
    <dbReference type="NCBI Taxonomy" id="1313296"/>
    <lineage>
        <taxon>Bacteria</taxon>
        <taxon>Bacillati</taxon>
        <taxon>Bacillota</taxon>
        <taxon>Bacilli</taxon>
        <taxon>Bacillales</taxon>
        <taxon>Paenibacillaceae</taxon>
        <taxon>Paenibacillus</taxon>
    </lineage>
</organism>
<dbReference type="STRING" id="1313296.SAMN05661091_3308"/>
<proteinExistence type="predicted"/>
<name>A0A1X7HHB2_9BACL</name>
<gene>
    <name evidence="1" type="ORF">SAMN05661091_3308</name>
</gene>
<sequence length="71" mass="7596">MNLSVYQCITVQQLRIGTVTNSSVLQIGTSGSIKALSHVNNTSGLESIAASNDLEQEKKEPVVLLPEPVLM</sequence>
<dbReference type="RefSeq" id="WP_208914178.1">
    <property type="nucleotide sequence ID" value="NZ_LT840184.1"/>
</dbReference>
<accession>A0A1X7HHB2</accession>
<dbReference type="AlphaFoldDB" id="A0A1X7HHB2"/>
<dbReference type="Proteomes" id="UP000192940">
    <property type="component" value="Chromosome I"/>
</dbReference>
<evidence type="ECO:0000313" key="1">
    <source>
        <dbReference type="EMBL" id="SMF86148.1"/>
    </source>
</evidence>